<dbReference type="CDD" id="cd17354">
    <property type="entry name" value="MFS_Mch1p_like"/>
    <property type="match status" value="1"/>
</dbReference>
<feature type="transmembrane region" description="Helical" evidence="5">
    <location>
        <begin position="213"/>
        <end position="231"/>
    </location>
</feature>
<sequence>MGESRTARIMFKWVGFVCAIWVQSIAGNNYTFANYASDLKHVMGYSQVELNSLSIAKDIGKSVGLLAGFLSEYLPPQIILLIGAGVGFLGYGSTWLIISERIAPPSLWQMCIVMFLGGNSSTWMNTACLTTCLRNFPQSRGPVTGILKGFVGLSTAIFTVICSSLFTGSSSAFVLLLAFVPLFTCMIGAIFLREVPVSTGPEEDLEEQSCFNSLNIAAVAIAVYLLGYTLSAENLSPSVKQGLAWILMVFILSPIIVPAKLFVHNWFRLRKTEKKRTSFYRSPEPTDDTTEPLLHKFVTAAAEAQHVNQDLVVDQKRCADDEEEETSHCRGKQLGDNYSFWQASMSLDFWLLFLGFFTGVGAGMATINNVAQIGGSLGYSDVTMFVSLISIFGFFGRLISGTLSEYYYRSRGIPRTAWMAASKVLMIVGYLILAFPVPGALHIGSIIVGCCFGFHVTIMVPVASEMFGLKSFGVIYNVLNLDMSLGSFLFSYLAGYIYDFESRRTADSDWPDMSDSDSLPLSKQNVIWGDLLSSTRFTAVGETECYGSHCFELLFISMSVVLALGFVVDVILTLRLRPLYERLADFKQKLDPGIDSEASPRKLQS</sequence>
<feature type="domain" description="Nodulin-like" evidence="6">
    <location>
        <begin position="12"/>
        <end position="258"/>
    </location>
</feature>
<dbReference type="PANTHER" id="PTHR21576">
    <property type="entry name" value="UNCHARACTERIZED NODULIN-LIKE PROTEIN"/>
    <property type="match status" value="1"/>
</dbReference>
<organism evidence="8 9">
    <name type="scientific">Marchantia polymorpha subsp. ruderalis</name>
    <dbReference type="NCBI Taxonomy" id="1480154"/>
    <lineage>
        <taxon>Eukaryota</taxon>
        <taxon>Viridiplantae</taxon>
        <taxon>Streptophyta</taxon>
        <taxon>Embryophyta</taxon>
        <taxon>Marchantiophyta</taxon>
        <taxon>Marchantiopsida</taxon>
        <taxon>Marchantiidae</taxon>
        <taxon>Marchantiales</taxon>
        <taxon>Marchantiaceae</taxon>
        <taxon>Marchantia</taxon>
    </lineage>
</organism>
<name>A0A176WEU3_MARPO</name>
<evidence type="ECO:0000256" key="1">
    <source>
        <dbReference type="ARBA" id="ARBA00004141"/>
    </source>
</evidence>
<reference evidence="8" key="1">
    <citation type="submission" date="2016-03" db="EMBL/GenBank/DDBJ databases">
        <title>Mechanisms controlling the formation of the plant cell surface in tip-growing cells are functionally conserved among land plants.</title>
        <authorList>
            <person name="Honkanen S."/>
            <person name="Jones V.A."/>
            <person name="Morieri G."/>
            <person name="Champion C."/>
            <person name="Hetherington A.J."/>
            <person name="Kelly S."/>
            <person name="Saint-Marcoux D."/>
            <person name="Proust H."/>
            <person name="Prescott H."/>
            <person name="Dolan L."/>
        </authorList>
    </citation>
    <scope>NUCLEOTIDE SEQUENCE [LARGE SCALE GENOMIC DNA]</scope>
    <source>
        <tissue evidence="8">Whole gametophyte</tissue>
    </source>
</reference>
<accession>A0A176WEU3</accession>
<feature type="transmembrane region" description="Helical" evidence="5">
    <location>
        <begin position="146"/>
        <end position="166"/>
    </location>
</feature>
<feature type="transmembrane region" description="Helical" evidence="5">
    <location>
        <begin position="78"/>
        <end position="98"/>
    </location>
</feature>
<feature type="domain" description="NFD4 C-terminal" evidence="7">
    <location>
        <begin position="347"/>
        <end position="502"/>
    </location>
</feature>
<feature type="transmembrane region" description="Helical" evidence="5">
    <location>
        <begin position="474"/>
        <end position="498"/>
    </location>
</feature>
<evidence type="ECO:0000256" key="5">
    <source>
        <dbReference type="SAM" id="Phobius"/>
    </source>
</evidence>
<comment type="caution">
    <text evidence="8">The sequence shown here is derived from an EMBL/GenBank/DDBJ whole genome shotgun (WGS) entry which is preliminary data.</text>
</comment>
<evidence type="ECO:0000259" key="7">
    <source>
        <dbReference type="Pfam" id="PF23262"/>
    </source>
</evidence>
<dbReference type="GO" id="GO:0016020">
    <property type="term" value="C:membrane"/>
    <property type="evidence" value="ECO:0007669"/>
    <property type="project" value="UniProtKB-SubCell"/>
</dbReference>
<protein>
    <submittedName>
        <fullName evidence="8">Uncharacterized protein</fullName>
    </submittedName>
</protein>
<evidence type="ECO:0000313" key="8">
    <source>
        <dbReference type="EMBL" id="OAE30795.1"/>
    </source>
</evidence>
<keyword evidence="3 5" id="KW-1133">Transmembrane helix</keyword>
<feature type="transmembrane region" description="Helical" evidence="5">
    <location>
        <begin position="172"/>
        <end position="192"/>
    </location>
</feature>
<feature type="transmembrane region" description="Helical" evidence="5">
    <location>
        <begin position="416"/>
        <end position="435"/>
    </location>
</feature>
<evidence type="ECO:0000256" key="3">
    <source>
        <dbReference type="ARBA" id="ARBA00022989"/>
    </source>
</evidence>
<dbReference type="Pfam" id="PF06813">
    <property type="entry name" value="Nodulin-like"/>
    <property type="match status" value="1"/>
</dbReference>
<evidence type="ECO:0000313" key="9">
    <source>
        <dbReference type="Proteomes" id="UP000077202"/>
    </source>
</evidence>
<evidence type="ECO:0000256" key="2">
    <source>
        <dbReference type="ARBA" id="ARBA00022692"/>
    </source>
</evidence>
<feature type="transmembrane region" description="Helical" evidence="5">
    <location>
        <begin position="377"/>
        <end position="395"/>
    </location>
</feature>
<dbReference type="Proteomes" id="UP000077202">
    <property type="component" value="Unassembled WGS sequence"/>
</dbReference>
<comment type="subcellular location">
    <subcellularLocation>
        <location evidence="1">Membrane</location>
        <topology evidence="1">Multi-pass membrane protein</topology>
    </subcellularLocation>
</comment>
<keyword evidence="9" id="KW-1185">Reference proteome</keyword>
<feature type="transmembrane region" description="Helical" evidence="5">
    <location>
        <begin position="553"/>
        <end position="574"/>
    </location>
</feature>
<dbReference type="PANTHER" id="PTHR21576:SF167">
    <property type="entry name" value="OS09G0536700 PROTEIN"/>
    <property type="match status" value="1"/>
</dbReference>
<dbReference type="EMBL" id="LVLJ01001246">
    <property type="protein sequence ID" value="OAE30795.1"/>
    <property type="molecule type" value="Genomic_DNA"/>
</dbReference>
<feature type="transmembrane region" description="Helical" evidence="5">
    <location>
        <begin position="9"/>
        <end position="26"/>
    </location>
</feature>
<feature type="transmembrane region" description="Helical" evidence="5">
    <location>
        <begin position="243"/>
        <end position="267"/>
    </location>
</feature>
<dbReference type="AlphaFoldDB" id="A0A176WEU3"/>
<dbReference type="SUPFAM" id="SSF103473">
    <property type="entry name" value="MFS general substrate transporter"/>
    <property type="match status" value="1"/>
</dbReference>
<dbReference type="Pfam" id="PF23262">
    <property type="entry name" value="NFD4_C"/>
    <property type="match status" value="1"/>
</dbReference>
<keyword evidence="4 5" id="KW-0472">Membrane</keyword>
<dbReference type="InterPro" id="IPR056555">
    <property type="entry name" value="NFD4_C"/>
</dbReference>
<evidence type="ECO:0000259" key="6">
    <source>
        <dbReference type="Pfam" id="PF06813"/>
    </source>
</evidence>
<gene>
    <name evidence="8" type="ORF">AXG93_3522s1150</name>
</gene>
<keyword evidence="2 5" id="KW-0812">Transmembrane</keyword>
<dbReference type="InterPro" id="IPR010658">
    <property type="entry name" value="Nodulin-like"/>
</dbReference>
<feature type="transmembrane region" description="Helical" evidence="5">
    <location>
        <begin position="349"/>
        <end position="371"/>
    </location>
</feature>
<dbReference type="InterPro" id="IPR036259">
    <property type="entry name" value="MFS_trans_sf"/>
</dbReference>
<proteinExistence type="predicted"/>
<evidence type="ECO:0000256" key="4">
    <source>
        <dbReference type="ARBA" id="ARBA00023136"/>
    </source>
</evidence>
<dbReference type="Gene3D" id="1.20.1250.20">
    <property type="entry name" value="MFS general substrate transporter like domains"/>
    <property type="match status" value="2"/>
</dbReference>